<dbReference type="AlphaFoldDB" id="A0A0B1PCY2"/>
<organism evidence="4 5">
    <name type="scientific">Uncinula necator</name>
    <name type="common">Grape powdery mildew</name>
    <dbReference type="NCBI Taxonomy" id="52586"/>
    <lineage>
        <taxon>Eukaryota</taxon>
        <taxon>Fungi</taxon>
        <taxon>Dikarya</taxon>
        <taxon>Ascomycota</taxon>
        <taxon>Pezizomycotina</taxon>
        <taxon>Leotiomycetes</taxon>
        <taxon>Erysiphales</taxon>
        <taxon>Erysiphaceae</taxon>
        <taxon>Erysiphe</taxon>
    </lineage>
</organism>
<proteinExistence type="predicted"/>
<sequence length="942" mass="104220">MPRGSTTTKRLRGTAATLANTSNDSSIVSASKRTRKQKNNGRINGHAKNPHNNSTSTSPPSTPQSASDRYEQYLGLNDKKMDIMMDSDLVRTDSASYSDSSSESYQNASETPIPENYRQIDVNATKNLAVHRDLGHLSFAITILRSCPLSDTLAILIVLLQIPPTFLSIIQLLFVTLTFVPSTSVATSGLSNPEFLQGTIGTPTLTTILFLDFAVLLIWLFFWTPMQEMALDMAQAVIAITLGGASSYKGAGIKIFFWCFSIIGASHFFRNGSMKNQSFREIISSNYYTTSDLDDPIGPVIRSNGKKYGLIRVVLAVHILTQGVVRYVWDFYIRKYNQEIPTTFFRSTKIENLEMDLSSVSPMSPTRESEEITPLENSQAKFKSDNLSKGCASARNRQPLWAALASTKIVMVKEYETSHAAAESAGANTSRMNNLGSAPFSSEKDKIWITYVGSDEIFFSTSFFSAFCPCNQDEAAILENSTTEKLKPFYIKVNNASWQPIKIYTMTEAAQKPGPSTRWSGVIFGLSPMSNYNFDFISTVDKSVIFSTSVRTLQSPISELGISYNAKNVTHTSSPYPALKTSIAQVGKKLEEDRQRQKSSRKELRAKINSVRKEFERLLTSIASTGGNDDKMRQKIQQSTLHMKQADEATTILVTQIGNIDSIPANETSLYSESKNEIQLQREKHKNIDSEINSYKQNAEREIQALKSDLLNLKQKSESRNQRLNILKAKYESVLDANSKGLDEAQRRESEREVKRKDRAKIQAFYTERLQSINSEIFEGQAAHQTVAAAIETLFQVQQDIYSGHSPTLSSRNSSGLGGDSVSINSSIKPGSYPWTVPVNCSNSFSGSSVLPLTSTTMPSLKQGNRNRGRSSSMLSNVSKFTQYSDDGPLLSFLGKKLLGWEDTIEDLKFNSGSANESKYGAGSTPDVKSPILVTGEVASNI</sequence>
<feature type="coiled-coil region" evidence="1">
    <location>
        <begin position="678"/>
        <end position="716"/>
    </location>
</feature>
<accession>A0A0B1PCY2</accession>
<name>A0A0B1PCY2_UNCNE</name>
<evidence type="ECO:0000256" key="2">
    <source>
        <dbReference type="SAM" id="MobiDB-lite"/>
    </source>
</evidence>
<dbReference type="EMBL" id="JNVN01000703">
    <property type="protein sequence ID" value="KHJ34771.1"/>
    <property type="molecule type" value="Genomic_DNA"/>
</dbReference>
<feature type="transmembrane region" description="Helical" evidence="3">
    <location>
        <begin position="153"/>
        <end position="180"/>
    </location>
</feature>
<evidence type="ECO:0000256" key="1">
    <source>
        <dbReference type="SAM" id="Coils"/>
    </source>
</evidence>
<keyword evidence="3" id="KW-1133">Transmembrane helix</keyword>
<gene>
    <name evidence="4" type="ORF">EV44_g6477</name>
</gene>
<feature type="transmembrane region" description="Helical" evidence="3">
    <location>
        <begin position="200"/>
        <end position="222"/>
    </location>
</feature>
<protein>
    <submittedName>
        <fullName evidence="4">Putative ubiquitination network signaling protein</fullName>
    </submittedName>
</protein>
<feature type="region of interest" description="Disordered" evidence="2">
    <location>
        <begin position="1"/>
        <end position="67"/>
    </location>
</feature>
<evidence type="ECO:0000256" key="3">
    <source>
        <dbReference type="SAM" id="Phobius"/>
    </source>
</evidence>
<evidence type="ECO:0000313" key="5">
    <source>
        <dbReference type="Proteomes" id="UP000030854"/>
    </source>
</evidence>
<dbReference type="OMA" id="NNAFWQP"/>
<feature type="compositionally biased region" description="Low complexity" evidence="2">
    <location>
        <begin position="93"/>
        <end position="110"/>
    </location>
</feature>
<dbReference type="STRING" id="52586.A0A0B1PCY2"/>
<feature type="coiled-coil region" evidence="1">
    <location>
        <begin position="587"/>
        <end position="621"/>
    </location>
</feature>
<keyword evidence="1" id="KW-0175">Coiled coil</keyword>
<feature type="region of interest" description="Disordered" evidence="2">
    <location>
        <begin position="92"/>
        <end position="112"/>
    </location>
</feature>
<reference evidence="4 5" key="1">
    <citation type="journal article" date="2014" name="BMC Genomics">
        <title>Adaptive genomic structural variation in the grape powdery mildew pathogen, Erysiphe necator.</title>
        <authorList>
            <person name="Jones L."/>
            <person name="Riaz S."/>
            <person name="Morales-Cruz A."/>
            <person name="Amrine K.C."/>
            <person name="McGuire B."/>
            <person name="Gubler W.D."/>
            <person name="Walker M.A."/>
            <person name="Cantu D."/>
        </authorList>
    </citation>
    <scope>NUCLEOTIDE SEQUENCE [LARGE SCALE GENOMIC DNA]</scope>
    <source>
        <strain evidence="5">c</strain>
    </source>
</reference>
<feature type="compositionally biased region" description="Polar residues" evidence="2">
    <location>
        <begin position="17"/>
        <end position="31"/>
    </location>
</feature>
<comment type="caution">
    <text evidence="4">The sequence shown here is derived from an EMBL/GenBank/DDBJ whole genome shotgun (WGS) entry which is preliminary data.</text>
</comment>
<keyword evidence="5" id="KW-1185">Reference proteome</keyword>
<dbReference type="HOGENOM" id="CLU_005822_1_0_1"/>
<feature type="compositionally biased region" description="Low complexity" evidence="2">
    <location>
        <begin position="50"/>
        <end position="59"/>
    </location>
</feature>
<dbReference type="Proteomes" id="UP000030854">
    <property type="component" value="Unassembled WGS sequence"/>
</dbReference>
<evidence type="ECO:0000313" key="4">
    <source>
        <dbReference type="EMBL" id="KHJ34771.1"/>
    </source>
</evidence>
<keyword evidence="3" id="KW-0472">Membrane</keyword>
<keyword evidence="3" id="KW-0812">Transmembrane</keyword>